<sequence>MSNPNEQLHQDQGNDIGFDGNRQSLEFEKWIAGEGLKKNIPLTLIKVNYSPGSLNRLSSRRDLLAPFTVFAGVVGSALNDAPTRIPKNSDSSTPRKVTSRRSFLKASGLTAVAAGLVSCMPSSSPQPVNKEVQPKLVPPTPQVVPEKDLLASLTSDSTFVDAQTWGRNNFIPQMEALAIQFPPDTVQNMKMNIFQAQGEDNKPVGYIFEVVDEKNKKHVYSGADTDGSGGVYITISDELIIEKDRKTGLNRIIPINQKQDRYVYRYSTPDRGDYLDPRIGMMVGIGIGVTDSTQLNKGNEFLTKISPLLSNFVKDQVLNQKQDQAEFSFKVNQSNGKFYGTFEEINNEKETSIYVVSESAEIHKLDQVSGYTYSLDEITGEILLYKDGEKAGRVKTVNSKGQVLQIETTPDATATAEPTNVPKPTGTPTSVDTPIVVVTQGATAAAQLTSIPTSADTATANAVATQAATSTPQPTNSVAKVEITITANGPIATLRPPTETPDPKKEILTPDSPLKELLHKIGIPQVGVASNFYGDTDAIHILKMNTIAQEEDFFYPFGVFYLENTQKNSPWIAQEDQSIADYAVSQAQAKGLKLFLEPVTWNEAAMKKFETGAAWLNDSMSAEDTIKSVEERGAYLAKRYADKGLDTISVAVEPYESRDGVNWKIDNRWDKAYKKVEKPYDYIEGIARAIREVNTNVHILGINPYGALAGETVADLVYEKYKQYKEHRAPIDTVGFQGDIKAKDLPLNISAIRKNIQRFQDLGFRVDVNSIRITGTNDAKVLAKAYYDLSVLCGEMGCPFSVWGIVPKDVNNFGGYPIFYDENVEQTDLLIEFKKLLAGKINGTA</sequence>
<dbReference type="GO" id="GO:0004553">
    <property type="term" value="F:hydrolase activity, hydrolyzing O-glycosyl compounds"/>
    <property type="evidence" value="ECO:0007669"/>
    <property type="project" value="InterPro"/>
</dbReference>
<accession>A0A1F5ZSY3</accession>
<dbReference type="STRING" id="1798382.A3D77_02775"/>
<dbReference type="Proteomes" id="UP000176923">
    <property type="component" value="Unassembled WGS sequence"/>
</dbReference>
<dbReference type="Pfam" id="PF00331">
    <property type="entry name" value="Glyco_hydro_10"/>
    <property type="match status" value="1"/>
</dbReference>
<evidence type="ECO:0000256" key="2">
    <source>
        <dbReference type="ARBA" id="ARBA00023277"/>
    </source>
</evidence>
<keyword evidence="1" id="KW-0378">Hydrolase</keyword>
<keyword evidence="2" id="KW-0119">Carbohydrate metabolism</keyword>
<name>A0A1F5ZSY3_9BACT</name>
<dbReference type="NCBIfam" id="TIGR01409">
    <property type="entry name" value="TAT_signal_seq"/>
    <property type="match status" value="1"/>
</dbReference>
<keyword evidence="3" id="KW-0624">Polysaccharide degradation</keyword>
<dbReference type="InterPro" id="IPR019546">
    <property type="entry name" value="TAT_signal_bac_arc"/>
</dbReference>
<dbReference type="AlphaFoldDB" id="A0A1F5ZSY3"/>
<feature type="region of interest" description="Disordered" evidence="4">
    <location>
        <begin position="410"/>
        <end position="431"/>
    </location>
</feature>
<evidence type="ECO:0000256" key="4">
    <source>
        <dbReference type="SAM" id="MobiDB-lite"/>
    </source>
</evidence>
<gene>
    <name evidence="6" type="ORF">A3D77_02775</name>
</gene>
<protein>
    <recommendedName>
        <fullName evidence="5">GH10 domain-containing protein</fullName>
    </recommendedName>
</protein>
<evidence type="ECO:0000313" key="7">
    <source>
        <dbReference type="Proteomes" id="UP000176923"/>
    </source>
</evidence>
<reference evidence="6 7" key="1">
    <citation type="journal article" date="2016" name="Nat. Commun.">
        <title>Thousands of microbial genomes shed light on interconnected biogeochemical processes in an aquifer system.</title>
        <authorList>
            <person name="Anantharaman K."/>
            <person name="Brown C.T."/>
            <person name="Hug L.A."/>
            <person name="Sharon I."/>
            <person name="Castelle C.J."/>
            <person name="Probst A.J."/>
            <person name="Thomas B.C."/>
            <person name="Singh A."/>
            <person name="Wilkins M.J."/>
            <person name="Karaoz U."/>
            <person name="Brodie E.L."/>
            <person name="Williams K.H."/>
            <person name="Hubbard S.S."/>
            <person name="Banfield J.F."/>
        </authorList>
    </citation>
    <scope>NUCLEOTIDE SEQUENCE [LARGE SCALE GENOMIC DNA]</scope>
</reference>
<evidence type="ECO:0000256" key="1">
    <source>
        <dbReference type="ARBA" id="ARBA00022801"/>
    </source>
</evidence>
<dbReference type="InterPro" id="IPR017853">
    <property type="entry name" value="GH"/>
</dbReference>
<dbReference type="GO" id="GO:0000272">
    <property type="term" value="P:polysaccharide catabolic process"/>
    <property type="evidence" value="ECO:0007669"/>
    <property type="project" value="UniProtKB-KW"/>
</dbReference>
<dbReference type="InterPro" id="IPR001000">
    <property type="entry name" value="GH10_dom"/>
</dbReference>
<proteinExistence type="predicted"/>
<feature type="domain" description="GH10" evidence="5">
    <location>
        <begin position="557"/>
        <end position="828"/>
    </location>
</feature>
<dbReference type="Gene3D" id="3.20.20.80">
    <property type="entry name" value="Glycosidases"/>
    <property type="match status" value="1"/>
</dbReference>
<organism evidence="6 7">
    <name type="scientific">Candidatus Gottesmanbacteria bacterium RIFCSPHIGHO2_02_FULL_39_11</name>
    <dbReference type="NCBI Taxonomy" id="1798382"/>
    <lineage>
        <taxon>Bacteria</taxon>
        <taxon>Candidatus Gottesmaniibacteriota</taxon>
    </lineage>
</organism>
<comment type="caution">
    <text evidence="6">The sequence shown here is derived from an EMBL/GenBank/DDBJ whole genome shotgun (WGS) entry which is preliminary data.</text>
</comment>
<feature type="compositionally biased region" description="Low complexity" evidence="4">
    <location>
        <begin position="410"/>
        <end position="419"/>
    </location>
</feature>
<dbReference type="EMBL" id="MFJL01000022">
    <property type="protein sequence ID" value="OGG15596.1"/>
    <property type="molecule type" value="Genomic_DNA"/>
</dbReference>
<evidence type="ECO:0000259" key="5">
    <source>
        <dbReference type="Pfam" id="PF00331"/>
    </source>
</evidence>
<evidence type="ECO:0000256" key="3">
    <source>
        <dbReference type="ARBA" id="ARBA00023326"/>
    </source>
</evidence>
<evidence type="ECO:0000313" key="6">
    <source>
        <dbReference type="EMBL" id="OGG15596.1"/>
    </source>
</evidence>
<dbReference type="SUPFAM" id="SSF51445">
    <property type="entry name" value="(Trans)glycosidases"/>
    <property type="match status" value="1"/>
</dbReference>